<sequence>MAPLTMLLKTLITASFVAFSSASHLPRSNLQVSPNPPCKSLTPLAAYANDGNLTNAERMKRGLALKKPRFGGRTCSTPRRQDTSATPCNPHLPLQTPEPTPEPLCTGRTGVIRAHAGNPSPGDPFLSKTMNAFGEYGTTSSLSGALTVTLCGDSGAFSIWGTNGPISDLPFLGGISGAVNSNDNMSPSSYNYAYVGATVQTANGSPAVSGDNSFSRATGNSRKIESAIWSLGSNDQLTTSWVNSNGREVNGVIVHVVSGTDDSFVFTAGYSSYVDMFGPSPIWNFSFEEL</sequence>
<organism evidence="3 4">
    <name type="scientific">Coprinellus micaceus</name>
    <name type="common">Glistening ink-cap mushroom</name>
    <name type="synonym">Coprinus micaceus</name>
    <dbReference type="NCBI Taxonomy" id="71717"/>
    <lineage>
        <taxon>Eukaryota</taxon>
        <taxon>Fungi</taxon>
        <taxon>Dikarya</taxon>
        <taxon>Basidiomycota</taxon>
        <taxon>Agaricomycotina</taxon>
        <taxon>Agaricomycetes</taxon>
        <taxon>Agaricomycetidae</taxon>
        <taxon>Agaricales</taxon>
        <taxon>Agaricineae</taxon>
        <taxon>Psathyrellaceae</taxon>
        <taxon>Coprinellus</taxon>
    </lineage>
</organism>
<keyword evidence="4" id="KW-1185">Reference proteome</keyword>
<dbReference type="EMBL" id="QPFP01000002">
    <property type="protein sequence ID" value="TEB38561.1"/>
    <property type="molecule type" value="Genomic_DNA"/>
</dbReference>
<evidence type="ECO:0000256" key="2">
    <source>
        <dbReference type="SAM" id="SignalP"/>
    </source>
</evidence>
<feature type="compositionally biased region" description="Polar residues" evidence="1">
    <location>
        <begin position="74"/>
        <end position="87"/>
    </location>
</feature>
<feature type="region of interest" description="Disordered" evidence="1">
    <location>
        <begin position="68"/>
        <end position="102"/>
    </location>
</feature>
<dbReference type="STRING" id="71717.A0A4Y7TX37"/>
<feature type="signal peptide" evidence="2">
    <location>
        <begin position="1"/>
        <end position="22"/>
    </location>
</feature>
<proteinExistence type="predicted"/>
<gene>
    <name evidence="3" type="ORF">FA13DRAFT_1808500</name>
</gene>
<accession>A0A4Y7TX37</accession>
<evidence type="ECO:0000313" key="3">
    <source>
        <dbReference type="EMBL" id="TEB38561.1"/>
    </source>
</evidence>
<evidence type="ECO:0000256" key="1">
    <source>
        <dbReference type="SAM" id="MobiDB-lite"/>
    </source>
</evidence>
<dbReference type="Proteomes" id="UP000298030">
    <property type="component" value="Unassembled WGS sequence"/>
</dbReference>
<dbReference type="OrthoDB" id="4584900at2759"/>
<dbReference type="AlphaFoldDB" id="A0A4Y7TX37"/>
<protein>
    <submittedName>
        <fullName evidence="3">Uncharacterized protein</fullName>
    </submittedName>
</protein>
<evidence type="ECO:0000313" key="4">
    <source>
        <dbReference type="Proteomes" id="UP000298030"/>
    </source>
</evidence>
<comment type="caution">
    <text evidence="3">The sequence shown here is derived from an EMBL/GenBank/DDBJ whole genome shotgun (WGS) entry which is preliminary data.</text>
</comment>
<feature type="chain" id="PRO_5021326336" evidence="2">
    <location>
        <begin position="23"/>
        <end position="290"/>
    </location>
</feature>
<name>A0A4Y7TX37_COPMI</name>
<keyword evidence="2" id="KW-0732">Signal</keyword>
<reference evidence="3 4" key="1">
    <citation type="journal article" date="2019" name="Nat. Ecol. Evol.">
        <title>Megaphylogeny resolves global patterns of mushroom evolution.</title>
        <authorList>
            <person name="Varga T."/>
            <person name="Krizsan K."/>
            <person name="Foldi C."/>
            <person name="Dima B."/>
            <person name="Sanchez-Garcia M."/>
            <person name="Sanchez-Ramirez S."/>
            <person name="Szollosi G.J."/>
            <person name="Szarkandi J.G."/>
            <person name="Papp V."/>
            <person name="Albert L."/>
            <person name="Andreopoulos W."/>
            <person name="Angelini C."/>
            <person name="Antonin V."/>
            <person name="Barry K.W."/>
            <person name="Bougher N.L."/>
            <person name="Buchanan P."/>
            <person name="Buyck B."/>
            <person name="Bense V."/>
            <person name="Catcheside P."/>
            <person name="Chovatia M."/>
            <person name="Cooper J."/>
            <person name="Damon W."/>
            <person name="Desjardin D."/>
            <person name="Finy P."/>
            <person name="Geml J."/>
            <person name="Haridas S."/>
            <person name="Hughes K."/>
            <person name="Justo A."/>
            <person name="Karasinski D."/>
            <person name="Kautmanova I."/>
            <person name="Kiss B."/>
            <person name="Kocsube S."/>
            <person name="Kotiranta H."/>
            <person name="LaButti K.M."/>
            <person name="Lechner B.E."/>
            <person name="Liimatainen K."/>
            <person name="Lipzen A."/>
            <person name="Lukacs Z."/>
            <person name="Mihaltcheva S."/>
            <person name="Morgado L.N."/>
            <person name="Niskanen T."/>
            <person name="Noordeloos M.E."/>
            <person name="Ohm R.A."/>
            <person name="Ortiz-Santana B."/>
            <person name="Ovrebo C."/>
            <person name="Racz N."/>
            <person name="Riley R."/>
            <person name="Savchenko A."/>
            <person name="Shiryaev A."/>
            <person name="Soop K."/>
            <person name="Spirin V."/>
            <person name="Szebenyi C."/>
            <person name="Tomsovsky M."/>
            <person name="Tulloss R.E."/>
            <person name="Uehling J."/>
            <person name="Grigoriev I.V."/>
            <person name="Vagvolgyi C."/>
            <person name="Papp T."/>
            <person name="Martin F.M."/>
            <person name="Miettinen O."/>
            <person name="Hibbett D.S."/>
            <person name="Nagy L.G."/>
        </authorList>
    </citation>
    <scope>NUCLEOTIDE SEQUENCE [LARGE SCALE GENOMIC DNA]</scope>
    <source>
        <strain evidence="3 4">FP101781</strain>
    </source>
</reference>